<dbReference type="OMA" id="SRLAYWV"/>
<keyword evidence="2" id="KW-1185">Reference proteome</keyword>
<organism evidence="1 2">
    <name type="scientific">Aspergillus clavatus (strain ATCC 1007 / CBS 513.65 / DSM 816 / NCTC 3887 / NRRL 1 / QM 1276 / 107)</name>
    <dbReference type="NCBI Taxonomy" id="344612"/>
    <lineage>
        <taxon>Eukaryota</taxon>
        <taxon>Fungi</taxon>
        <taxon>Dikarya</taxon>
        <taxon>Ascomycota</taxon>
        <taxon>Pezizomycotina</taxon>
        <taxon>Eurotiomycetes</taxon>
        <taxon>Eurotiomycetidae</taxon>
        <taxon>Eurotiales</taxon>
        <taxon>Aspergillaceae</taxon>
        <taxon>Aspergillus</taxon>
        <taxon>Aspergillus subgen. Fumigati</taxon>
    </lineage>
</organism>
<protein>
    <recommendedName>
        <fullName evidence="3">LTD domain-containing protein</fullName>
    </recommendedName>
</protein>
<dbReference type="STRING" id="344612.A1C8M7"/>
<dbReference type="InterPro" id="IPR019268">
    <property type="entry name" value="DUF2278"/>
</dbReference>
<dbReference type="Proteomes" id="UP000006701">
    <property type="component" value="Unassembled WGS sequence"/>
</dbReference>
<gene>
    <name evidence="1" type="ORF">ACLA_043840</name>
</gene>
<reference evidence="1 2" key="1">
    <citation type="journal article" date="2008" name="PLoS Genet.">
        <title>Genomic islands in the pathogenic filamentous fungus Aspergillus fumigatus.</title>
        <authorList>
            <person name="Fedorova N.D."/>
            <person name="Khaldi N."/>
            <person name="Joardar V.S."/>
            <person name="Maiti R."/>
            <person name="Amedeo P."/>
            <person name="Anderson M.J."/>
            <person name="Crabtree J."/>
            <person name="Silva J.C."/>
            <person name="Badger J.H."/>
            <person name="Albarraq A."/>
            <person name="Angiuoli S."/>
            <person name="Bussey H."/>
            <person name="Bowyer P."/>
            <person name="Cotty P.J."/>
            <person name="Dyer P.S."/>
            <person name="Egan A."/>
            <person name="Galens K."/>
            <person name="Fraser-Liggett C.M."/>
            <person name="Haas B.J."/>
            <person name="Inman J.M."/>
            <person name="Kent R."/>
            <person name="Lemieux S."/>
            <person name="Malavazi I."/>
            <person name="Orvis J."/>
            <person name="Roemer T."/>
            <person name="Ronning C.M."/>
            <person name="Sundaram J.P."/>
            <person name="Sutton G."/>
            <person name="Turner G."/>
            <person name="Venter J.C."/>
            <person name="White O.R."/>
            <person name="Whitty B.R."/>
            <person name="Youngman P."/>
            <person name="Wolfe K.H."/>
            <person name="Goldman G.H."/>
            <person name="Wortman J.R."/>
            <person name="Jiang B."/>
            <person name="Denning D.W."/>
            <person name="Nierman W.C."/>
        </authorList>
    </citation>
    <scope>NUCLEOTIDE SEQUENCE [LARGE SCALE GENOMIC DNA]</scope>
    <source>
        <strain evidence="2">ATCC 1007 / CBS 513.65 / DSM 816 / NCTC 3887 / NRRL 1</strain>
    </source>
</reference>
<dbReference type="VEuPathDB" id="FungiDB:ACLA_043840"/>
<evidence type="ECO:0000313" key="2">
    <source>
        <dbReference type="Proteomes" id="UP000006701"/>
    </source>
</evidence>
<dbReference type="KEGG" id="act:ACLA_043840"/>
<dbReference type="eggNOG" id="ENOG502SMSB">
    <property type="taxonomic scope" value="Eukaryota"/>
</dbReference>
<dbReference type="SUPFAM" id="SSF74853">
    <property type="entry name" value="Lamin A/C globular tail domain"/>
    <property type="match status" value="1"/>
</dbReference>
<dbReference type="GeneID" id="4707408"/>
<dbReference type="AlphaFoldDB" id="A1C8M7"/>
<accession>A1C8M7</accession>
<dbReference type="InterPro" id="IPR036415">
    <property type="entry name" value="Lamin_tail_dom_sf"/>
</dbReference>
<proteinExistence type="predicted"/>
<dbReference type="EMBL" id="DS027046">
    <property type="protein sequence ID" value="EAW13664.1"/>
    <property type="molecule type" value="Genomic_DNA"/>
</dbReference>
<dbReference type="Pfam" id="PF10042">
    <property type="entry name" value="DUF2278"/>
    <property type="match status" value="1"/>
</dbReference>
<sequence length="371" mass="41847">MPVPDYGVWKGLPVHYEYENRYEDSHSPHLSLYYHDKEGTVPHFDPDYRLKHKGKARNKNRPKEIPGLFRAAINIKSTDQDSRLAYWVNQNIIEHPIARKLANLEFGFHSLQDSDGEGLDFIRSDLFDTRSGRVLPHDIDGPDNDIIDVLVPQVEHAINENADIYLFGSRFNTKNGIHDVHMNQGNIEKFADDDGVSQDGGLLIHYKDAQNDQNDQWTGIFLAFASQSIHTDDQQGHAIPDASGRLVTWGDFITPERVESSVAIKEAYVNPPGPDDRSIRRRKSITLENLTHHKVSLSSWKLKNSAGQVQELPHNAALKSMATGMFEVPNWSLLNEGDTITLLNEQGLKVDGVSYGARQGRMEGQPIVFAH</sequence>
<evidence type="ECO:0008006" key="3">
    <source>
        <dbReference type="Google" id="ProtNLM"/>
    </source>
</evidence>
<name>A1C8M7_ASPCL</name>
<dbReference type="OrthoDB" id="2580841at2759"/>
<dbReference type="RefSeq" id="XP_001275090.1">
    <property type="nucleotide sequence ID" value="XM_001275089.1"/>
</dbReference>
<evidence type="ECO:0000313" key="1">
    <source>
        <dbReference type="EMBL" id="EAW13664.1"/>
    </source>
</evidence>
<dbReference type="HOGENOM" id="CLU_067370_0_0_1"/>